<evidence type="ECO:0000313" key="9">
    <source>
        <dbReference type="Proteomes" id="UP001501011"/>
    </source>
</evidence>
<dbReference type="PROSITE" id="PS00138">
    <property type="entry name" value="SUBTILASE_SER"/>
    <property type="match status" value="1"/>
</dbReference>
<evidence type="ECO:0000256" key="4">
    <source>
        <dbReference type="ARBA" id="ARBA00022825"/>
    </source>
</evidence>
<dbReference type="RefSeq" id="WP_345292307.1">
    <property type="nucleotide sequence ID" value="NZ_BAABFV010000001.1"/>
</dbReference>
<feature type="active site" description="Charge relay system" evidence="5">
    <location>
        <position position="395"/>
    </location>
</feature>
<evidence type="ECO:0000256" key="2">
    <source>
        <dbReference type="ARBA" id="ARBA00022670"/>
    </source>
</evidence>
<evidence type="ECO:0000259" key="7">
    <source>
        <dbReference type="Pfam" id="PF00082"/>
    </source>
</evidence>
<evidence type="ECO:0000256" key="5">
    <source>
        <dbReference type="PROSITE-ProRule" id="PRU01240"/>
    </source>
</evidence>
<feature type="signal peptide" evidence="6">
    <location>
        <begin position="1"/>
        <end position="20"/>
    </location>
</feature>
<keyword evidence="3 5" id="KW-0378">Hydrolase</keyword>
<dbReference type="InterPro" id="IPR000209">
    <property type="entry name" value="Peptidase_S8/S53_dom"/>
</dbReference>
<sequence length="444" mass="48200">MKSSIVFSIVMVVSSLQAGAAADVVGKTVGGINDKIMDQTVLKDQLKGIRETTPAVPDEVLEKINQNIDQLDSLAENSLNPLRLGSEALQIMTTQGETIFVEVEVEDGWRAIEREWLVTIEDGDLELLKKLAVEIEEEQQLSHLGMTVVRFKIPKDQSEEKIRGQLPDRIAKQLGRNHVYEASSTVSSDNAGNGVKQSTCKDSIKVGMIDTAINEEHAAFETANLTQRNFMQKGVSVPKAHGTAVAGLLVGKDQLVPLLPQSQLYAASVFYPRNKYSQGATLMHLIKALDWLLGENVSVINMSLTGPDNPLLQAAISQVVEKNIGVIAAAGNEGPAASPRYPAAYEGVIAATAVDSANEIYRWANQGEYVDFSALGVAIKTARMNNEYGYESGTSMATPIVTAKIACQLQQAKSIRTSKERLQQEVIDLGEPGKDRIYGYGKLE</sequence>
<feature type="domain" description="Peptidase S8/S53" evidence="7">
    <location>
        <begin position="202"/>
        <end position="441"/>
    </location>
</feature>
<keyword evidence="2 5" id="KW-0645">Protease</keyword>
<dbReference type="InterPro" id="IPR036852">
    <property type="entry name" value="Peptidase_S8/S53_dom_sf"/>
</dbReference>
<dbReference type="Pfam" id="PF00082">
    <property type="entry name" value="Peptidase_S8"/>
    <property type="match status" value="1"/>
</dbReference>
<dbReference type="CDD" id="cd05561">
    <property type="entry name" value="Peptidases_S8_4"/>
    <property type="match status" value="1"/>
</dbReference>
<evidence type="ECO:0000256" key="1">
    <source>
        <dbReference type="ARBA" id="ARBA00011073"/>
    </source>
</evidence>
<comment type="similarity">
    <text evidence="1 5">Belongs to the peptidase S8 family.</text>
</comment>
<feature type="active site" description="Charge relay system" evidence="5">
    <location>
        <position position="241"/>
    </location>
</feature>
<keyword evidence="4 5" id="KW-0720">Serine protease</keyword>
<protein>
    <recommendedName>
        <fullName evidence="7">Peptidase S8/S53 domain-containing protein</fullName>
    </recommendedName>
</protein>
<name>A0ABP8IK70_9GAMM</name>
<dbReference type="InterPro" id="IPR023828">
    <property type="entry name" value="Peptidase_S8_Ser-AS"/>
</dbReference>
<comment type="caution">
    <text evidence="8">The sequence shown here is derived from an EMBL/GenBank/DDBJ whole genome shotgun (WGS) entry which is preliminary data.</text>
</comment>
<evidence type="ECO:0000256" key="3">
    <source>
        <dbReference type="ARBA" id="ARBA00022801"/>
    </source>
</evidence>
<evidence type="ECO:0000313" key="8">
    <source>
        <dbReference type="EMBL" id="GAA4360306.1"/>
    </source>
</evidence>
<dbReference type="PANTHER" id="PTHR43806:SF11">
    <property type="entry name" value="CEREVISIN-RELATED"/>
    <property type="match status" value="1"/>
</dbReference>
<dbReference type="PROSITE" id="PS51892">
    <property type="entry name" value="SUBTILASE"/>
    <property type="match status" value="1"/>
</dbReference>
<keyword evidence="9" id="KW-1185">Reference proteome</keyword>
<accession>A0ABP8IK70</accession>
<feature type="chain" id="PRO_5046886879" description="Peptidase S8/S53 domain-containing protein" evidence="6">
    <location>
        <begin position="21"/>
        <end position="444"/>
    </location>
</feature>
<dbReference type="Proteomes" id="UP001501011">
    <property type="component" value="Unassembled WGS sequence"/>
</dbReference>
<organism evidence="8 9">
    <name type="scientific">Kangiella marina</name>
    <dbReference type="NCBI Taxonomy" id="1079178"/>
    <lineage>
        <taxon>Bacteria</taxon>
        <taxon>Pseudomonadati</taxon>
        <taxon>Pseudomonadota</taxon>
        <taxon>Gammaproteobacteria</taxon>
        <taxon>Kangiellales</taxon>
        <taxon>Kangiellaceae</taxon>
        <taxon>Kangiella</taxon>
    </lineage>
</organism>
<dbReference type="PRINTS" id="PR00723">
    <property type="entry name" value="SUBTILISIN"/>
</dbReference>
<dbReference type="PANTHER" id="PTHR43806">
    <property type="entry name" value="PEPTIDASE S8"/>
    <property type="match status" value="1"/>
</dbReference>
<feature type="active site" description="Charge relay system" evidence="5">
    <location>
        <position position="210"/>
    </location>
</feature>
<dbReference type="EMBL" id="BAABFV010000001">
    <property type="protein sequence ID" value="GAA4360306.1"/>
    <property type="molecule type" value="Genomic_DNA"/>
</dbReference>
<keyword evidence="6" id="KW-0732">Signal</keyword>
<proteinExistence type="inferred from homology"/>
<evidence type="ECO:0000256" key="6">
    <source>
        <dbReference type="SAM" id="SignalP"/>
    </source>
</evidence>
<dbReference type="Gene3D" id="3.40.50.200">
    <property type="entry name" value="Peptidase S8/S53 domain"/>
    <property type="match status" value="1"/>
</dbReference>
<reference evidence="9" key="1">
    <citation type="journal article" date="2019" name="Int. J. Syst. Evol. Microbiol.">
        <title>The Global Catalogue of Microorganisms (GCM) 10K type strain sequencing project: providing services to taxonomists for standard genome sequencing and annotation.</title>
        <authorList>
            <consortium name="The Broad Institute Genomics Platform"/>
            <consortium name="The Broad Institute Genome Sequencing Center for Infectious Disease"/>
            <person name="Wu L."/>
            <person name="Ma J."/>
        </authorList>
    </citation>
    <scope>NUCLEOTIDE SEQUENCE [LARGE SCALE GENOMIC DNA]</scope>
    <source>
        <strain evidence="9">JCM 17728</strain>
    </source>
</reference>
<dbReference type="InterPro" id="IPR015500">
    <property type="entry name" value="Peptidase_S8_subtilisin-rel"/>
</dbReference>
<dbReference type="InterPro" id="IPR050131">
    <property type="entry name" value="Peptidase_S8_subtilisin-like"/>
</dbReference>
<gene>
    <name evidence="8" type="ORF">GCM10023151_12100</name>
</gene>
<dbReference type="SUPFAM" id="SSF52743">
    <property type="entry name" value="Subtilisin-like"/>
    <property type="match status" value="1"/>
</dbReference>